<protein>
    <recommendedName>
        <fullName evidence="6">RRM domain-containing protein</fullName>
    </recommendedName>
</protein>
<dbReference type="EnsemblPlants" id="Kaladp0046s0106.3.v1.1">
    <property type="protein sequence ID" value="Kaladp0046s0106.3.v1.1"/>
    <property type="gene ID" value="Kaladp0046s0106.v1.1"/>
</dbReference>
<dbReference type="AlphaFoldDB" id="A0A7N0TUI4"/>
<name>A0A7N0TUI4_KALFE</name>
<comment type="subcellular location">
    <subcellularLocation>
        <location evidence="1">Nucleus</location>
    </subcellularLocation>
</comment>
<organism evidence="7 8">
    <name type="scientific">Kalanchoe fedtschenkoi</name>
    <name type="common">Lavender scallops</name>
    <name type="synonym">South American air plant</name>
    <dbReference type="NCBI Taxonomy" id="63787"/>
    <lineage>
        <taxon>Eukaryota</taxon>
        <taxon>Viridiplantae</taxon>
        <taxon>Streptophyta</taxon>
        <taxon>Embryophyta</taxon>
        <taxon>Tracheophyta</taxon>
        <taxon>Spermatophyta</taxon>
        <taxon>Magnoliopsida</taxon>
        <taxon>eudicotyledons</taxon>
        <taxon>Gunneridae</taxon>
        <taxon>Pentapetalae</taxon>
        <taxon>Saxifragales</taxon>
        <taxon>Crassulaceae</taxon>
        <taxon>Kalanchoe</taxon>
    </lineage>
</organism>
<accession>A0A7N0TUI4</accession>
<feature type="region of interest" description="Disordered" evidence="5">
    <location>
        <begin position="651"/>
        <end position="688"/>
    </location>
</feature>
<keyword evidence="3" id="KW-0539">Nucleus</keyword>
<reference evidence="7" key="1">
    <citation type="submission" date="2021-01" db="UniProtKB">
        <authorList>
            <consortium name="EnsemblPlants"/>
        </authorList>
    </citation>
    <scope>IDENTIFICATION</scope>
</reference>
<feature type="domain" description="RRM" evidence="6">
    <location>
        <begin position="18"/>
        <end position="90"/>
    </location>
</feature>
<dbReference type="InterPro" id="IPR012677">
    <property type="entry name" value="Nucleotide-bd_a/b_plait_sf"/>
</dbReference>
<dbReference type="Proteomes" id="UP000594263">
    <property type="component" value="Unplaced"/>
</dbReference>
<keyword evidence="8" id="KW-1185">Reference proteome</keyword>
<feature type="domain" description="RRM" evidence="6">
    <location>
        <begin position="188"/>
        <end position="261"/>
    </location>
</feature>
<evidence type="ECO:0000256" key="5">
    <source>
        <dbReference type="SAM" id="MobiDB-lite"/>
    </source>
</evidence>
<evidence type="ECO:0000313" key="8">
    <source>
        <dbReference type="Proteomes" id="UP000594263"/>
    </source>
</evidence>
<dbReference type="Gramene" id="Kaladp0046s0106.2.v1.1">
    <property type="protein sequence ID" value="Kaladp0046s0106.2.v1.1"/>
    <property type="gene ID" value="Kaladp0046s0106.v1.1"/>
</dbReference>
<dbReference type="GO" id="GO:0005634">
    <property type="term" value="C:nucleus"/>
    <property type="evidence" value="ECO:0007669"/>
    <property type="project" value="UniProtKB-SubCell"/>
</dbReference>
<dbReference type="Pfam" id="PF00076">
    <property type="entry name" value="RRM_1"/>
    <property type="match status" value="3"/>
</dbReference>
<dbReference type="SUPFAM" id="SSF54928">
    <property type="entry name" value="RNA-binding domain, RBD"/>
    <property type="match status" value="2"/>
</dbReference>
<dbReference type="Gramene" id="Kaladp0046s0106.3.v1.1">
    <property type="protein sequence ID" value="Kaladp0046s0106.3.v1.1"/>
    <property type="gene ID" value="Kaladp0046s0106.v1.1"/>
</dbReference>
<dbReference type="SMART" id="SM00360">
    <property type="entry name" value="RRM"/>
    <property type="match status" value="3"/>
</dbReference>
<evidence type="ECO:0000256" key="1">
    <source>
        <dbReference type="ARBA" id="ARBA00004123"/>
    </source>
</evidence>
<dbReference type="Gramene" id="Kaladp0046s0106.1.v1.1">
    <property type="protein sequence ID" value="Kaladp0046s0106.1.v1.1"/>
    <property type="gene ID" value="Kaladp0046s0106.v1.1"/>
</dbReference>
<evidence type="ECO:0000259" key="6">
    <source>
        <dbReference type="PROSITE" id="PS50102"/>
    </source>
</evidence>
<dbReference type="PANTHER" id="PTHR23189">
    <property type="entry name" value="RNA RECOGNITION MOTIF-CONTAINING"/>
    <property type="match status" value="1"/>
</dbReference>
<evidence type="ECO:0000256" key="4">
    <source>
        <dbReference type="PROSITE-ProRule" id="PRU00176"/>
    </source>
</evidence>
<feature type="domain" description="RRM" evidence="6">
    <location>
        <begin position="95"/>
        <end position="167"/>
    </location>
</feature>
<feature type="compositionally biased region" description="Polar residues" evidence="5">
    <location>
        <begin position="677"/>
        <end position="688"/>
    </location>
</feature>
<feature type="compositionally biased region" description="Polar residues" evidence="5">
    <location>
        <begin position="817"/>
        <end position="841"/>
    </location>
</feature>
<dbReference type="OMA" id="DINHIPR"/>
<dbReference type="Gene3D" id="3.30.70.330">
    <property type="match status" value="3"/>
</dbReference>
<feature type="compositionally biased region" description="Low complexity" evidence="5">
    <location>
        <begin position="652"/>
        <end position="666"/>
    </location>
</feature>
<sequence>MPNPSKPVSEDVETPPSNILWVGYMAADLSETELMEIFADYGVLDVVISPSTKSYAFAFFMCNEDAIAAMEALHGTSYKGISLKIEFAKPARPCKQLWIGGIGRLVTKEKLEESFRKFGRVEGVNLFRERNTAIIMFSKLEEASQALKIMNGKHLCGDQIRVDYVRSLSTRRFAQSSEGQKGDGQPSKVLWIGYPPSIKIDDQTLHNALILFGEIESIKSFPDRNYSFVEFRSVDEARRAKDGLQGRLLNDPRITIMFSSSGLAPGKSGPGFHPGSKGLGTDDTNHGLNNPISFRGAGILGRPFGLQSGLESTFSGHEVVDSNPNRWNVSPPSLPGARHLIRSRGNFDVKQYEREAKRSRFDILPTDDDHVSSTKSLQNYGMPHADEGFADIYSSVQRRSPLGSMAPRFSIRMPNQDQSDDDHIWRGVIAKGGTPVCQARCVPIRKCTDWELPTLVNCCARTGLDMLEKHYAEALGIEIVYFLPDCEEDFDSYTEFLHYLGDKNRAGVAKLDDGTTLFLVPPSDFLTRILNGAGPKRLYGVVLNLPPAPSIASTMIKQQLNQPLPSPHNSDRQYVPSIQMNYGRVPREEESPYRVDEDPRQMAKPNFPPVEMFKLQTTVQQDTSSIAVSQPRVTLTPELIATLANIIPATKQSVTESSQQPSSTSTLWPLPTAGPGLSSQDWKENQFSGPVNYVPQHLSNQYNPQAQHLQLLQTYSGVSNSYNHGASVGHTSNTVVDGPLDQQQSLNISRPSTNISIPSQGGQYPQVNQPYEPETVQNAQISYGLSSFESQYDPASVSGQVFGSNFTQPPMNPTAAGASTNMGHQSSVQQPHSAPSGSGLTSEVDKNLKYQSTLEFAANLLQQIQQRQQQQQQHFGPGSGNH</sequence>
<feature type="region of interest" description="Disordered" evidence="5">
    <location>
        <begin position="804"/>
        <end position="843"/>
    </location>
</feature>
<dbReference type="EnsemblPlants" id="Kaladp0046s0106.1.v1.1">
    <property type="protein sequence ID" value="Kaladp0046s0106.1.v1.1"/>
    <property type="gene ID" value="Kaladp0046s0106.v1.1"/>
</dbReference>
<dbReference type="CDD" id="cd21546">
    <property type="entry name" value="SPOC_FPA-like"/>
    <property type="match status" value="1"/>
</dbReference>
<feature type="region of interest" description="Disordered" evidence="5">
    <location>
        <begin position="744"/>
        <end position="770"/>
    </location>
</feature>
<evidence type="ECO:0000256" key="3">
    <source>
        <dbReference type="ARBA" id="ARBA00023242"/>
    </source>
</evidence>
<dbReference type="Pfam" id="PF07744">
    <property type="entry name" value="SPOC"/>
    <property type="match status" value="1"/>
</dbReference>
<dbReference type="InterPro" id="IPR000504">
    <property type="entry name" value="RRM_dom"/>
</dbReference>
<proteinExistence type="predicted"/>
<evidence type="ECO:0000256" key="2">
    <source>
        <dbReference type="ARBA" id="ARBA00022884"/>
    </source>
</evidence>
<dbReference type="PROSITE" id="PS50102">
    <property type="entry name" value="RRM"/>
    <property type="match status" value="3"/>
</dbReference>
<dbReference type="InterPro" id="IPR012921">
    <property type="entry name" value="SPOC_C"/>
</dbReference>
<dbReference type="EnsemblPlants" id="Kaladp0046s0106.2.v1.1">
    <property type="protein sequence ID" value="Kaladp0046s0106.2.v1.1"/>
    <property type="gene ID" value="Kaladp0046s0106.v1.1"/>
</dbReference>
<dbReference type="InterPro" id="IPR035979">
    <property type="entry name" value="RBD_domain_sf"/>
</dbReference>
<keyword evidence="2 4" id="KW-0694">RNA-binding</keyword>
<dbReference type="GO" id="GO:0003723">
    <property type="term" value="F:RNA binding"/>
    <property type="evidence" value="ECO:0007669"/>
    <property type="project" value="UniProtKB-UniRule"/>
</dbReference>
<evidence type="ECO:0000313" key="7">
    <source>
        <dbReference type="EnsemblPlants" id="Kaladp0046s0106.1.v1.1"/>
    </source>
</evidence>